<dbReference type="Proteomes" id="UP001190700">
    <property type="component" value="Unassembled WGS sequence"/>
</dbReference>
<dbReference type="EMBL" id="LGRX02019600">
    <property type="protein sequence ID" value="KAK3258343.1"/>
    <property type="molecule type" value="Genomic_DNA"/>
</dbReference>
<organism evidence="1 2">
    <name type="scientific">Cymbomonas tetramitiformis</name>
    <dbReference type="NCBI Taxonomy" id="36881"/>
    <lineage>
        <taxon>Eukaryota</taxon>
        <taxon>Viridiplantae</taxon>
        <taxon>Chlorophyta</taxon>
        <taxon>Pyramimonadophyceae</taxon>
        <taxon>Pyramimonadales</taxon>
        <taxon>Pyramimonadaceae</taxon>
        <taxon>Cymbomonas</taxon>
    </lineage>
</organism>
<dbReference type="AlphaFoldDB" id="A0AAE0FFE0"/>
<evidence type="ECO:0000313" key="2">
    <source>
        <dbReference type="Proteomes" id="UP001190700"/>
    </source>
</evidence>
<name>A0AAE0FFE0_9CHLO</name>
<sequence>MSVVSIHLNLYSCPHSKLLGSHGLRWGHDARRDHSPGESPASSTRAPAAACPNFMLSLLRPTYVTDSRQCSRGSRKCARDTSASSSFISLWQFLASGLHPVHPCRSCCPCCW</sequence>
<evidence type="ECO:0000313" key="1">
    <source>
        <dbReference type="EMBL" id="KAK3258343.1"/>
    </source>
</evidence>
<keyword evidence="2" id="KW-1185">Reference proteome</keyword>
<accession>A0AAE0FFE0</accession>
<protein>
    <submittedName>
        <fullName evidence="1">Uncharacterized protein</fullName>
    </submittedName>
</protein>
<comment type="caution">
    <text evidence="1">The sequence shown here is derived from an EMBL/GenBank/DDBJ whole genome shotgun (WGS) entry which is preliminary data.</text>
</comment>
<gene>
    <name evidence="1" type="ORF">CYMTET_32608</name>
</gene>
<reference evidence="1 2" key="1">
    <citation type="journal article" date="2015" name="Genome Biol. Evol.">
        <title>Comparative Genomics of a Bacterivorous Green Alga Reveals Evolutionary Causalities and Consequences of Phago-Mixotrophic Mode of Nutrition.</title>
        <authorList>
            <person name="Burns J.A."/>
            <person name="Paasch A."/>
            <person name="Narechania A."/>
            <person name="Kim E."/>
        </authorList>
    </citation>
    <scope>NUCLEOTIDE SEQUENCE [LARGE SCALE GENOMIC DNA]</scope>
    <source>
        <strain evidence="1 2">PLY_AMNH</strain>
    </source>
</reference>
<proteinExistence type="predicted"/>